<reference evidence="1 2" key="1">
    <citation type="submission" date="2016-10" db="EMBL/GenBank/DDBJ databases">
        <authorList>
            <person name="de Groot N.N."/>
        </authorList>
    </citation>
    <scope>NUCLEOTIDE SEQUENCE [LARGE SCALE GENOMIC DNA]</scope>
    <source>
        <strain evidence="1 2">DSM 24956</strain>
    </source>
</reference>
<dbReference type="AlphaFoldDB" id="A0A1H3G7F2"/>
<organism evidence="1 2">
    <name type="scientific">Lutibacter oricola</name>
    <dbReference type="NCBI Taxonomy" id="762486"/>
    <lineage>
        <taxon>Bacteria</taxon>
        <taxon>Pseudomonadati</taxon>
        <taxon>Bacteroidota</taxon>
        <taxon>Flavobacteriia</taxon>
        <taxon>Flavobacteriales</taxon>
        <taxon>Flavobacteriaceae</taxon>
        <taxon>Lutibacter</taxon>
    </lineage>
</organism>
<dbReference type="STRING" id="762486.SAMN05444411_11371"/>
<protein>
    <recommendedName>
        <fullName evidence="3">Tetratricopeptide repeat-containing protein</fullName>
    </recommendedName>
</protein>
<name>A0A1H3G7F2_9FLAO</name>
<dbReference type="InterPro" id="IPR011990">
    <property type="entry name" value="TPR-like_helical_dom_sf"/>
</dbReference>
<dbReference type="Gene3D" id="1.25.40.10">
    <property type="entry name" value="Tetratricopeptide repeat domain"/>
    <property type="match status" value="1"/>
</dbReference>
<dbReference type="EMBL" id="FNNJ01000013">
    <property type="protein sequence ID" value="SDX99252.1"/>
    <property type="molecule type" value="Genomic_DNA"/>
</dbReference>
<proteinExistence type="predicted"/>
<evidence type="ECO:0008006" key="3">
    <source>
        <dbReference type="Google" id="ProtNLM"/>
    </source>
</evidence>
<accession>A0A1H3G7F2</accession>
<dbReference type="Proteomes" id="UP000199595">
    <property type="component" value="Unassembled WGS sequence"/>
</dbReference>
<dbReference type="SUPFAM" id="SSF48452">
    <property type="entry name" value="TPR-like"/>
    <property type="match status" value="1"/>
</dbReference>
<sequence length="242" mass="27984">MKEDNYILFEKYLSNELTTEELDYFDLELSTNTYFKQEFEIYKSLNESLSSKFENEENETELRSTLTNLGKEFIKEEKKGKVISIKRLRPLMVAASIALLVGFFLFNNGNPVYSDFAKHNNLELVVRSENNSAISKAEEAFNTKNYKTAFAQLTVLESEFPNDIEIQLHKGICLLELDKYSQAETIFTNISNGTSAFKNKATWYKALTYLKQEQFENCSNTLQTIPKSADEYELAQKLLKKL</sequence>
<evidence type="ECO:0000313" key="1">
    <source>
        <dbReference type="EMBL" id="SDX99252.1"/>
    </source>
</evidence>
<evidence type="ECO:0000313" key="2">
    <source>
        <dbReference type="Proteomes" id="UP000199595"/>
    </source>
</evidence>
<dbReference type="RefSeq" id="WP_090126138.1">
    <property type="nucleotide sequence ID" value="NZ_FNNJ01000013.1"/>
</dbReference>
<gene>
    <name evidence="1" type="ORF">SAMN05444411_11371</name>
</gene>
<dbReference type="OrthoDB" id="979271at2"/>
<keyword evidence="2" id="KW-1185">Reference proteome</keyword>